<dbReference type="Proteomes" id="UP001140094">
    <property type="component" value="Unassembled WGS sequence"/>
</dbReference>
<reference evidence="2" key="1">
    <citation type="submission" date="2022-07" db="EMBL/GenBank/DDBJ databases">
        <title>Phylogenomic reconstructions and comparative analyses of Kickxellomycotina fungi.</title>
        <authorList>
            <person name="Reynolds N.K."/>
            <person name="Stajich J.E."/>
            <person name="Barry K."/>
            <person name="Grigoriev I.V."/>
            <person name="Crous P."/>
            <person name="Smith M.E."/>
        </authorList>
    </citation>
    <scope>NUCLEOTIDE SEQUENCE</scope>
    <source>
        <strain evidence="2">NRRL 1565</strain>
    </source>
</reference>
<feature type="region of interest" description="Disordered" evidence="1">
    <location>
        <begin position="115"/>
        <end position="167"/>
    </location>
</feature>
<evidence type="ECO:0000256" key="1">
    <source>
        <dbReference type="SAM" id="MobiDB-lite"/>
    </source>
</evidence>
<organism evidence="2 3">
    <name type="scientific">Coemansia guatemalensis</name>
    <dbReference type="NCBI Taxonomy" id="2761395"/>
    <lineage>
        <taxon>Eukaryota</taxon>
        <taxon>Fungi</taxon>
        <taxon>Fungi incertae sedis</taxon>
        <taxon>Zoopagomycota</taxon>
        <taxon>Kickxellomycotina</taxon>
        <taxon>Kickxellomycetes</taxon>
        <taxon>Kickxellales</taxon>
        <taxon>Kickxellaceae</taxon>
        <taxon>Coemansia</taxon>
    </lineage>
</organism>
<sequence length="167" mass="17817">MSRCVHDCSQRSKRAGAGKTIFINRDEPPRGWEDVFDYYIAGDADQTIGLLPIHAAEEKSCADSPASSGTNSVMSIDSICNPIPAEDMTAGCQRLVKSGKPLSSLLPATGRNVGMKRKTAPSAKSKGRKLTSMMRVVKSTSAVTKPTVASSVKRPRKPRQSPLASPS</sequence>
<keyword evidence="3" id="KW-1185">Reference proteome</keyword>
<feature type="compositionally biased region" description="Polar residues" evidence="1">
    <location>
        <begin position="138"/>
        <end position="150"/>
    </location>
</feature>
<protein>
    <submittedName>
        <fullName evidence="2">Uncharacterized protein</fullName>
    </submittedName>
</protein>
<feature type="compositionally biased region" description="Basic residues" evidence="1">
    <location>
        <begin position="115"/>
        <end position="129"/>
    </location>
</feature>
<evidence type="ECO:0000313" key="2">
    <source>
        <dbReference type="EMBL" id="KAJ2797662.1"/>
    </source>
</evidence>
<evidence type="ECO:0000313" key="3">
    <source>
        <dbReference type="Proteomes" id="UP001140094"/>
    </source>
</evidence>
<dbReference type="OrthoDB" id="2919105at2759"/>
<gene>
    <name evidence="2" type="ORF">H4R20_005104</name>
</gene>
<dbReference type="AlphaFoldDB" id="A0A9W8HS22"/>
<dbReference type="EMBL" id="JANBUO010001578">
    <property type="protein sequence ID" value="KAJ2797662.1"/>
    <property type="molecule type" value="Genomic_DNA"/>
</dbReference>
<proteinExistence type="predicted"/>
<accession>A0A9W8HS22</accession>
<name>A0A9W8HS22_9FUNG</name>
<comment type="caution">
    <text evidence="2">The sequence shown here is derived from an EMBL/GenBank/DDBJ whole genome shotgun (WGS) entry which is preliminary data.</text>
</comment>